<dbReference type="RefSeq" id="XP_018268789.1">
    <property type="nucleotide sequence ID" value="XM_018417847.1"/>
</dbReference>
<proteinExistence type="predicted"/>
<keyword evidence="4" id="KW-1185">Reference proteome</keyword>
<protein>
    <recommendedName>
        <fullName evidence="2">FAD dependent oxidoreductase domain-containing protein</fullName>
    </recommendedName>
</protein>
<dbReference type="Proteomes" id="UP000053890">
    <property type="component" value="Unassembled WGS sequence"/>
</dbReference>
<keyword evidence="1" id="KW-1133">Transmembrane helix</keyword>
<dbReference type="AlphaFoldDB" id="A0A0P9EUA2"/>
<dbReference type="GeneID" id="28978295"/>
<dbReference type="Gene3D" id="3.50.50.60">
    <property type="entry name" value="FAD/NAD(P)-binding domain"/>
    <property type="match status" value="2"/>
</dbReference>
<evidence type="ECO:0000259" key="2">
    <source>
        <dbReference type="Pfam" id="PF01266"/>
    </source>
</evidence>
<sequence length="411" mass="42161">MTAPRSVAVVGGGIIGSSTAFFLARLARTKGIKVDITLVEGSAVAAGASGKAGGLLALDWHGPATASLAALSYKLHADLAKEFDGAAKYGYRQLDTLSVSADFNAASGKAARQKRLKGADLFPWLNHDLVTSSDILGSKDTTAQVHPEQFTRHLVSEAQALGVRLVYGSATGLTRTSSGRYTLSLDPLDEGAVLAPSAPNSNTPVAVRASAPCPPSLDVDQVVVAAGPWTGKLLATLGLATKAGRAADIEGSRAHSVVLRTAEGRDLPAQALFTSIKEKSGHAEPEIYNRPDGTAYACGPTDSSPLPSHASSVTVDKAAIARLVAQTAQLSPSHLSKEAGVTVEREQACYLPVGSGDPVLGRIEGEGDKGVFVAAGHSCWGICNGPGTGQVMAELVLDGKASSADIRRLGP</sequence>
<dbReference type="EMBL" id="KQ474085">
    <property type="protein sequence ID" value="KPV72740.1"/>
    <property type="molecule type" value="Genomic_DNA"/>
</dbReference>
<dbReference type="GO" id="GO:0005770">
    <property type="term" value="C:late endosome"/>
    <property type="evidence" value="ECO:0007669"/>
    <property type="project" value="TreeGrafter"/>
</dbReference>
<keyword evidence="1" id="KW-0812">Transmembrane</keyword>
<feature type="domain" description="FAD dependent oxidoreductase" evidence="2">
    <location>
        <begin position="7"/>
        <end position="395"/>
    </location>
</feature>
<evidence type="ECO:0000313" key="3">
    <source>
        <dbReference type="EMBL" id="KPV72740.1"/>
    </source>
</evidence>
<dbReference type="SUPFAM" id="SSF51905">
    <property type="entry name" value="FAD/NAD(P)-binding domain"/>
    <property type="match status" value="1"/>
</dbReference>
<dbReference type="OrthoDB" id="498204at2759"/>
<name>A0A0P9EUA2_RHOGW</name>
<dbReference type="Pfam" id="PF01266">
    <property type="entry name" value="DAO"/>
    <property type="match status" value="1"/>
</dbReference>
<gene>
    <name evidence="3" type="ORF">RHOBADRAFT_55434</name>
</gene>
<dbReference type="PANTHER" id="PTHR13847">
    <property type="entry name" value="SARCOSINE DEHYDROGENASE-RELATED"/>
    <property type="match status" value="1"/>
</dbReference>
<dbReference type="InterPro" id="IPR036188">
    <property type="entry name" value="FAD/NAD-bd_sf"/>
</dbReference>
<evidence type="ECO:0000313" key="4">
    <source>
        <dbReference type="Proteomes" id="UP000053890"/>
    </source>
</evidence>
<feature type="transmembrane region" description="Helical" evidence="1">
    <location>
        <begin position="6"/>
        <end position="24"/>
    </location>
</feature>
<dbReference type="PANTHER" id="PTHR13847:SF150">
    <property type="entry name" value="OXIDOREDUCTASE TDA3-RELATED"/>
    <property type="match status" value="1"/>
</dbReference>
<dbReference type="STRING" id="578459.A0A0P9EUA2"/>
<dbReference type="Gene3D" id="3.30.9.10">
    <property type="entry name" value="D-Amino Acid Oxidase, subunit A, domain 2"/>
    <property type="match status" value="2"/>
</dbReference>
<accession>A0A0P9EUA2</accession>
<evidence type="ECO:0000256" key="1">
    <source>
        <dbReference type="SAM" id="Phobius"/>
    </source>
</evidence>
<keyword evidence="1" id="KW-0472">Membrane</keyword>
<dbReference type="InterPro" id="IPR006076">
    <property type="entry name" value="FAD-dep_OxRdtase"/>
</dbReference>
<organism evidence="3 4">
    <name type="scientific">Rhodotorula graminis (strain WP1)</name>
    <dbReference type="NCBI Taxonomy" id="578459"/>
    <lineage>
        <taxon>Eukaryota</taxon>
        <taxon>Fungi</taxon>
        <taxon>Dikarya</taxon>
        <taxon>Basidiomycota</taxon>
        <taxon>Pucciniomycotina</taxon>
        <taxon>Microbotryomycetes</taxon>
        <taxon>Sporidiobolales</taxon>
        <taxon>Sporidiobolaceae</taxon>
        <taxon>Rhodotorula</taxon>
    </lineage>
</organism>
<dbReference type="GO" id="GO:0042147">
    <property type="term" value="P:retrograde transport, endosome to Golgi"/>
    <property type="evidence" value="ECO:0007669"/>
    <property type="project" value="TreeGrafter"/>
</dbReference>
<dbReference type="OMA" id="RPFNEAY"/>
<reference evidence="3 4" key="1">
    <citation type="journal article" date="2015" name="Front. Microbiol.">
        <title>Genome sequence of the plant growth promoting endophytic yeast Rhodotorula graminis WP1.</title>
        <authorList>
            <person name="Firrincieli A."/>
            <person name="Otillar R."/>
            <person name="Salamov A."/>
            <person name="Schmutz J."/>
            <person name="Khan Z."/>
            <person name="Redman R.S."/>
            <person name="Fleck N.D."/>
            <person name="Lindquist E."/>
            <person name="Grigoriev I.V."/>
            <person name="Doty S.L."/>
        </authorList>
    </citation>
    <scope>NUCLEOTIDE SEQUENCE [LARGE SCALE GENOMIC DNA]</scope>
    <source>
        <strain evidence="3 4">WP1</strain>
    </source>
</reference>
<dbReference type="GO" id="GO:0005829">
    <property type="term" value="C:cytosol"/>
    <property type="evidence" value="ECO:0007669"/>
    <property type="project" value="GOC"/>
</dbReference>